<keyword evidence="2" id="KW-1185">Reference proteome</keyword>
<dbReference type="Proteomes" id="UP001054945">
    <property type="component" value="Unassembled WGS sequence"/>
</dbReference>
<sequence>KRRDGSSIFQKPNCILPNEAAESKQKHETNLLEMMEDLGGWEGEV</sequence>
<name>A0AAV4NVN9_CAEEX</name>
<feature type="non-terminal residue" evidence="1">
    <location>
        <position position="1"/>
    </location>
</feature>
<organism evidence="1 2">
    <name type="scientific">Caerostris extrusa</name>
    <name type="common">Bark spider</name>
    <name type="synonym">Caerostris bankana</name>
    <dbReference type="NCBI Taxonomy" id="172846"/>
    <lineage>
        <taxon>Eukaryota</taxon>
        <taxon>Metazoa</taxon>
        <taxon>Ecdysozoa</taxon>
        <taxon>Arthropoda</taxon>
        <taxon>Chelicerata</taxon>
        <taxon>Arachnida</taxon>
        <taxon>Araneae</taxon>
        <taxon>Araneomorphae</taxon>
        <taxon>Entelegynae</taxon>
        <taxon>Araneoidea</taxon>
        <taxon>Araneidae</taxon>
        <taxon>Caerostris</taxon>
    </lineage>
</organism>
<dbReference type="AlphaFoldDB" id="A0AAV4NVN9"/>
<gene>
    <name evidence="1" type="ORF">CEXT_728341</name>
</gene>
<dbReference type="EMBL" id="BPLR01003772">
    <property type="protein sequence ID" value="GIX88489.1"/>
    <property type="molecule type" value="Genomic_DNA"/>
</dbReference>
<comment type="caution">
    <text evidence="1">The sequence shown here is derived from an EMBL/GenBank/DDBJ whole genome shotgun (WGS) entry which is preliminary data.</text>
</comment>
<evidence type="ECO:0000313" key="1">
    <source>
        <dbReference type="EMBL" id="GIX88489.1"/>
    </source>
</evidence>
<accession>A0AAV4NVN9</accession>
<protein>
    <submittedName>
        <fullName evidence="1">Uncharacterized protein</fullName>
    </submittedName>
</protein>
<proteinExistence type="predicted"/>
<evidence type="ECO:0000313" key="2">
    <source>
        <dbReference type="Proteomes" id="UP001054945"/>
    </source>
</evidence>
<reference evidence="1 2" key="1">
    <citation type="submission" date="2021-06" db="EMBL/GenBank/DDBJ databases">
        <title>Caerostris extrusa draft genome.</title>
        <authorList>
            <person name="Kono N."/>
            <person name="Arakawa K."/>
        </authorList>
    </citation>
    <scope>NUCLEOTIDE SEQUENCE [LARGE SCALE GENOMIC DNA]</scope>
</reference>